<dbReference type="EMBL" id="LODT01000025">
    <property type="protein sequence ID" value="KYQ93692.1"/>
    <property type="molecule type" value="Genomic_DNA"/>
</dbReference>
<proteinExistence type="predicted"/>
<comment type="caution">
    <text evidence="2">The sequence shown here is derived from an EMBL/GenBank/DDBJ whole genome shotgun (WGS) entry which is preliminary data.</text>
</comment>
<feature type="region of interest" description="Disordered" evidence="1">
    <location>
        <begin position="1"/>
        <end position="41"/>
    </location>
</feature>
<dbReference type="InParanoid" id="A0A151ZI77"/>
<evidence type="ECO:0000313" key="2">
    <source>
        <dbReference type="EMBL" id="KYQ93692.1"/>
    </source>
</evidence>
<protein>
    <submittedName>
        <fullName evidence="2">Uncharacterized protein</fullName>
    </submittedName>
</protein>
<accession>A0A151ZI77</accession>
<gene>
    <name evidence="2" type="ORF">DLAC_05080</name>
</gene>
<name>A0A151ZI77_TIELA</name>
<dbReference type="OMA" id="TRWGSKI"/>
<sequence>MSVYDKTVNHGVSVVNKTPSNVVDEEDDWDSDPNYTNDISEKSQRWGSKLLNKDPDQLVNIDELRKKVSENTDALKEWESKKILYGGDRAANNDKN</sequence>
<evidence type="ECO:0000256" key="1">
    <source>
        <dbReference type="SAM" id="MobiDB-lite"/>
    </source>
</evidence>
<dbReference type="Proteomes" id="UP000076078">
    <property type="component" value="Unassembled WGS sequence"/>
</dbReference>
<keyword evidence="3" id="KW-1185">Reference proteome</keyword>
<evidence type="ECO:0000313" key="3">
    <source>
        <dbReference type="Proteomes" id="UP000076078"/>
    </source>
</evidence>
<dbReference type="OrthoDB" id="5971719at2759"/>
<organism evidence="2 3">
    <name type="scientific">Tieghemostelium lacteum</name>
    <name type="common">Slime mold</name>
    <name type="synonym">Dictyostelium lacteum</name>
    <dbReference type="NCBI Taxonomy" id="361077"/>
    <lineage>
        <taxon>Eukaryota</taxon>
        <taxon>Amoebozoa</taxon>
        <taxon>Evosea</taxon>
        <taxon>Eumycetozoa</taxon>
        <taxon>Dictyostelia</taxon>
        <taxon>Dictyosteliales</taxon>
        <taxon>Raperosteliaceae</taxon>
        <taxon>Tieghemostelium</taxon>
    </lineage>
</organism>
<reference evidence="2 3" key="1">
    <citation type="submission" date="2015-12" db="EMBL/GenBank/DDBJ databases">
        <title>Dictyostelia acquired genes for synthesis and detection of signals that induce cell-type specialization by lateral gene transfer from prokaryotes.</title>
        <authorList>
            <person name="Gloeckner G."/>
            <person name="Schaap P."/>
        </authorList>
    </citation>
    <scope>NUCLEOTIDE SEQUENCE [LARGE SCALE GENOMIC DNA]</scope>
    <source>
        <strain evidence="2 3">TK</strain>
    </source>
</reference>
<dbReference type="AlphaFoldDB" id="A0A151ZI77"/>